<dbReference type="Proteomes" id="UP000002051">
    <property type="component" value="Chromosome 6"/>
</dbReference>
<reference evidence="2" key="3">
    <citation type="submission" date="2015-04" db="UniProtKB">
        <authorList>
            <consortium name="EnsemblPlants"/>
        </authorList>
    </citation>
    <scope>IDENTIFICATION</scope>
    <source>
        <strain evidence="2">cv. Jemalong A17</strain>
    </source>
</reference>
<proteinExistence type="predicted"/>
<dbReference type="AlphaFoldDB" id="A0A072UC11"/>
<dbReference type="PANTHER" id="PTHR45786">
    <property type="entry name" value="DNA BINDING PROTEIN-LIKE"/>
    <property type="match status" value="1"/>
</dbReference>
<dbReference type="HOGENOM" id="CLU_2486821_0_0_1"/>
<keyword evidence="3" id="KW-1185">Reference proteome</keyword>
<evidence type="ECO:0000313" key="1">
    <source>
        <dbReference type="EMBL" id="KEH26991.1"/>
    </source>
</evidence>
<organism evidence="1 3">
    <name type="scientific">Medicago truncatula</name>
    <name type="common">Barrel medic</name>
    <name type="synonym">Medicago tribuloides</name>
    <dbReference type="NCBI Taxonomy" id="3880"/>
    <lineage>
        <taxon>Eukaryota</taxon>
        <taxon>Viridiplantae</taxon>
        <taxon>Streptophyta</taxon>
        <taxon>Embryophyta</taxon>
        <taxon>Tracheophyta</taxon>
        <taxon>Spermatophyta</taxon>
        <taxon>Magnoliopsida</taxon>
        <taxon>eudicotyledons</taxon>
        <taxon>Gunneridae</taxon>
        <taxon>Pentapetalae</taxon>
        <taxon>rosids</taxon>
        <taxon>fabids</taxon>
        <taxon>Fabales</taxon>
        <taxon>Fabaceae</taxon>
        <taxon>Papilionoideae</taxon>
        <taxon>50 kb inversion clade</taxon>
        <taxon>NPAAA clade</taxon>
        <taxon>Hologalegina</taxon>
        <taxon>IRL clade</taxon>
        <taxon>Trifolieae</taxon>
        <taxon>Medicago</taxon>
    </lineage>
</organism>
<evidence type="ECO:0000313" key="3">
    <source>
        <dbReference type="Proteomes" id="UP000002051"/>
    </source>
</evidence>
<dbReference type="PANTHER" id="PTHR45786:SF66">
    <property type="entry name" value="HOOK MOTIF PROTEIN, PUTATIVE-RELATED"/>
    <property type="match status" value="1"/>
</dbReference>
<dbReference type="EnsemblPlants" id="KEH26991">
    <property type="protein sequence ID" value="KEH26991"/>
    <property type="gene ID" value="MTR_6g082880"/>
</dbReference>
<protein>
    <submittedName>
        <fullName evidence="1 2">Uncharacterized protein</fullName>
    </submittedName>
</protein>
<reference evidence="1 3" key="2">
    <citation type="journal article" date="2014" name="BMC Genomics">
        <title>An improved genome release (version Mt4.0) for the model legume Medicago truncatula.</title>
        <authorList>
            <person name="Tang H."/>
            <person name="Krishnakumar V."/>
            <person name="Bidwell S."/>
            <person name="Rosen B."/>
            <person name="Chan A."/>
            <person name="Zhou S."/>
            <person name="Gentzbittel L."/>
            <person name="Childs K.L."/>
            <person name="Yandell M."/>
            <person name="Gundlach H."/>
            <person name="Mayer K.F."/>
            <person name="Schwartz D.C."/>
            <person name="Town C.D."/>
        </authorList>
    </citation>
    <scope>GENOME REANNOTATION</scope>
    <source>
        <strain evidence="1">A17</strain>
        <strain evidence="2 3">cv. Jemalong A17</strain>
    </source>
</reference>
<gene>
    <name evidence="1" type="ordered locus">MTR_6g082880</name>
</gene>
<name>A0A072UC11_MEDTR</name>
<dbReference type="EMBL" id="CM001222">
    <property type="protein sequence ID" value="KEH26991.1"/>
    <property type="molecule type" value="Genomic_DNA"/>
</dbReference>
<accession>A0A072UC11</accession>
<reference evidence="1 3" key="1">
    <citation type="journal article" date="2011" name="Nature">
        <title>The Medicago genome provides insight into the evolution of rhizobial symbioses.</title>
        <authorList>
            <person name="Young N.D."/>
            <person name="Debelle F."/>
            <person name="Oldroyd G.E."/>
            <person name="Geurts R."/>
            <person name="Cannon S.B."/>
            <person name="Udvardi M.K."/>
            <person name="Benedito V.A."/>
            <person name="Mayer K.F."/>
            <person name="Gouzy J."/>
            <person name="Schoof H."/>
            <person name="Van de Peer Y."/>
            <person name="Proost S."/>
            <person name="Cook D.R."/>
            <person name="Meyers B.C."/>
            <person name="Spannagl M."/>
            <person name="Cheung F."/>
            <person name="De Mita S."/>
            <person name="Krishnakumar V."/>
            <person name="Gundlach H."/>
            <person name="Zhou S."/>
            <person name="Mudge J."/>
            <person name="Bharti A.K."/>
            <person name="Murray J.D."/>
            <person name="Naoumkina M.A."/>
            <person name="Rosen B."/>
            <person name="Silverstein K.A."/>
            <person name="Tang H."/>
            <person name="Rombauts S."/>
            <person name="Zhao P.X."/>
            <person name="Zhou P."/>
            <person name="Barbe V."/>
            <person name="Bardou P."/>
            <person name="Bechner M."/>
            <person name="Bellec A."/>
            <person name="Berger A."/>
            <person name="Berges H."/>
            <person name="Bidwell S."/>
            <person name="Bisseling T."/>
            <person name="Choisne N."/>
            <person name="Couloux A."/>
            <person name="Denny R."/>
            <person name="Deshpande S."/>
            <person name="Dai X."/>
            <person name="Doyle J.J."/>
            <person name="Dudez A.M."/>
            <person name="Farmer A.D."/>
            <person name="Fouteau S."/>
            <person name="Franken C."/>
            <person name="Gibelin C."/>
            <person name="Gish J."/>
            <person name="Goldstein S."/>
            <person name="Gonzalez A.J."/>
            <person name="Green P.J."/>
            <person name="Hallab A."/>
            <person name="Hartog M."/>
            <person name="Hua A."/>
            <person name="Humphray S.J."/>
            <person name="Jeong D.H."/>
            <person name="Jing Y."/>
            <person name="Jocker A."/>
            <person name="Kenton S.M."/>
            <person name="Kim D.J."/>
            <person name="Klee K."/>
            <person name="Lai H."/>
            <person name="Lang C."/>
            <person name="Lin S."/>
            <person name="Macmil S.L."/>
            <person name="Magdelenat G."/>
            <person name="Matthews L."/>
            <person name="McCorrison J."/>
            <person name="Monaghan E.L."/>
            <person name="Mun J.H."/>
            <person name="Najar F.Z."/>
            <person name="Nicholson C."/>
            <person name="Noirot C."/>
            <person name="O'Bleness M."/>
            <person name="Paule C.R."/>
            <person name="Poulain J."/>
            <person name="Prion F."/>
            <person name="Qin B."/>
            <person name="Qu C."/>
            <person name="Retzel E.F."/>
            <person name="Riddle C."/>
            <person name="Sallet E."/>
            <person name="Samain S."/>
            <person name="Samson N."/>
            <person name="Sanders I."/>
            <person name="Saurat O."/>
            <person name="Scarpelli C."/>
            <person name="Schiex T."/>
            <person name="Segurens B."/>
            <person name="Severin A.J."/>
            <person name="Sherrier D.J."/>
            <person name="Shi R."/>
            <person name="Sims S."/>
            <person name="Singer S.R."/>
            <person name="Sinharoy S."/>
            <person name="Sterck L."/>
            <person name="Viollet A."/>
            <person name="Wang B.B."/>
            <person name="Wang K."/>
            <person name="Wang M."/>
            <person name="Wang X."/>
            <person name="Warfsmann J."/>
            <person name="Weissenbach J."/>
            <person name="White D.D."/>
            <person name="White J.D."/>
            <person name="Wiley G.B."/>
            <person name="Wincker P."/>
            <person name="Xing Y."/>
            <person name="Yang L."/>
            <person name="Yao Z."/>
            <person name="Ying F."/>
            <person name="Zhai J."/>
            <person name="Zhou L."/>
            <person name="Zuber A."/>
            <person name="Denarie J."/>
            <person name="Dixon R.A."/>
            <person name="May G.D."/>
            <person name="Schwartz D.C."/>
            <person name="Rogers J."/>
            <person name="Quetier F."/>
            <person name="Town C.D."/>
            <person name="Roe B.A."/>
        </authorList>
    </citation>
    <scope>NUCLEOTIDE SEQUENCE [LARGE SCALE GENOMIC DNA]</scope>
    <source>
        <strain evidence="1">A17</strain>
        <strain evidence="2 3">cv. Jemalong A17</strain>
    </source>
</reference>
<evidence type="ECO:0000313" key="2">
    <source>
        <dbReference type="EnsemblPlants" id="KEH26991"/>
    </source>
</evidence>
<sequence>MIIQTQSGKLQRIDECHERHRHYQYPLLFSYGEDGYRPEVAHRGNKCGKIAKKNRIIIGERPTFRIMSRTIEALYYDLVLRHQSIDL</sequence>